<dbReference type="EMBL" id="JAPHJC010000040">
    <property type="protein sequence ID" value="MCW8678620.1"/>
    <property type="molecule type" value="Genomic_DNA"/>
</dbReference>
<reference evidence="1" key="5">
    <citation type="submission" date="2024-05" db="EMBL/GenBank/DDBJ databases">
        <title>Streptococcus macedonicus and Acinetobacter baumannii: co-inhabitants of the cheese production environment.</title>
        <authorList>
            <person name="Johnson J."/>
            <person name="Curtin C."/>
            <person name="Waite-Cusic J."/>
        </authorList>
    </citation>
    <scope>NUCLEOTIDE SEQUENCE</scope>
    <source>
        <strain evidence="1">E28</strain>
    </source>
</reference>
<protein>
    <submittedName>
        <fullName evidence="2">Uncharacterized protein</fullName>
    </submittedName>
</protein>
<dbReference type="RefSeq" id="WP_014295343.1">
    <property type="nucleotide sequence ID" value="NZ_CP113440.1"/>
</dbReference>
<accession>A0A1C3SRS6</accession>
<evidence type="ECO:0000313" key="1">
    <source>
        <dbReference type="EMBL" id="MCW8678620.1"/>
    </source>
</evidence>
<name>A0A1C3SRS6_STRMC</name>
<dbReference type="AlphaFoldDB" id="A0A1C3SRS6"/>
<dbReference type="Proteomes" id="UP001209889">
    <property type="component" value="Unassembled WGS sequence"/>
</dbReference>
<gene>
    <name evidence="2" type="ORF">OQG81_01885</name>
    <name evidence="1" type="ORF">OQH01_09035</name>
</gene>
<sequence length="88" mass="9958">MVVNSILETMQGIAAEAKPILADYDAKVQGLRSQFTKELECIETDCDKKTQIEVEGLSKELAEKTAQVNLPQIHLQEFEWCQTMSQEN</sequence>
<organism evidence="2 3">
    <name type="scientific">Streptococcus macedonicus</name>
    <name type="common">Streptococcus gallolyticus macedonicus</name>
    <dbReference type="NCBI Taxonomy" id="59310"/>
    <lineage>
        <taxon>Bacteria</taxon>
        <taxon>Bacillati</taxon>
        <taxon>Bacillota</taxon>
        <taxon>Bacilli</taxon>
        <taxon>Lactobacillales</taxon>
        <taxon>Streptococcaceae</taxon>
        <taxon>Streptococcus</taxon>
    </lineage>
</organism>
<evidence type="ECO:0000313" key="3">
    <source>
        <dbReference type="Proteomes" id="UP001156410"/>
    </source>
</evidence>
<keyword evidence="4" id="KW-1185">Reference proteome</keyword>
<reference evidence="4" key="4">
    <citation type="submission" date="2023-07" db="EMBL/GenBank/DDBJ databases">
        <title>Streptococcus macedonicus and Acinetobacter baumannii: co-inhabitants of the cheese production environment.</title>
        <authorList>
            <person name="Johnson J."/>
            <person name="Curtin C."/>
            <person name="Waite-Cusic J."/>
        </authorList>
    </citation>
    <scope>NUCLEOTIDE SEQUENCE [LARGE SCALE GENOMIC DNA]</scope>
    <source>
        <strain evidence="4">E28</strain>
    </source>
</reference>
<reference evidence="2" key="3">
    <citation type="submission" date="2022-11" db="EMBL/GenBank/DDBJ databases">
        <authorList>
            <person name="Johnson J.D."/>
        </authorList>
    </citation>
    <scope>NUCLEOTIDE SEQUENCE</scope>
    <source>
        <strain evidence="1">E28</strain>
        <strain evidence="2">E37</strain>
    </source>
</reference>
<dbReference type="EMBL" id="CP113440">
    <property type="protein sequence ID" value="WAK63661.1"/>
    <property type="molecule type" value="Genomic_DNA"/>
</dbReference>
<evidence type="ECO:0000313" key="4">
    <source>
        <dbReference type="Proteomes" id="UP001209889"/>
    </source>
</evidence>
<proteinExistence type="predicted"/>
<evidence type="ECO:0000313" key="2">
    <source>
        <dbReference type="EMBL" id="WAK63661.1"/>
    </source>
</evidence>
<reference evidence="4" key="2">
    <citation type="submission" date="2022-11" db="EMBL/GenBank/DDBJ databases">
        <title>Streptococcus macedonicus and Acinetobacter baumannii: co-inhabitants of the cheese production environment.</title>
        <authorList>
            <person name="Johnson J."/>
            <person name="Curtin C."/>
            <person name="Waite-Cusic J."/>
        </authorList>
    </citation>
    <scope>NUCLEOTIDE SEQUENCE [LARGE SCALE GENOMIC DNA]</scope>
    <source>
        <strain evidence="4">E28</strain>
    </source>
</reference>
<dbReference type="Proteomes" id="UP001156410">
    <property type="component" value="Chromosome"/>
</dbReference>
<reference evidence="2" key="1">
    <citation type="submission" date="2022-11" db="EMBL/GenBank/DDBJ databases">
        <title>Streptococcus macedonicus and Acinetobacter baumannii: co-inhabitants of the cheese production environment.</title>
        <authorList>
            <person name="Johnson J."/>
        </authorList>
    </citation>
    <scope>NUCLEOTIDE SEQUENCE</scope>
    <source>
        <strain evidence="2">E37</strain>
    </source>
</reference>